<dbReference type="OrthoDB" id="957977at2"/>
<feature type="transmembrane region" description="Helical" evidence="1">
    <location>
        <begin position="63"/>
        <end position="88"/>
    </location>
</feature>
<evidence type="ECO:0000313" key="3">
    <source>
        <dbReference type="Proteomes" id="UP000298616"/>
    </source>
</evidence>
<feature type="transmembrane region" description="Helical" evidence="1">
    <location>
        <begin position="119"/>
        <end position="139"/>
    </location>
</feature>
<dbReference type="KEGG" id="fpf:DCC35_01300"/>
<keyword evidence="1" id="KW-0812">Transmembrane</keyword>
<dbReference type="Proteomes" id="UP000298616">
    <property type="component" value="Chromosome"/>
</dbReference>
<dbReference type="EMBL" id="CP028923">
    <property type="protein sequence ID" value="QCK13483.1"/>
    <property type="molecule type" value="Genomic_DNA"/>
</dbReference>
<keyword evidence="1" id="KW-1133">Transmembrane helix</keyword>
<gene>
    <name evidence="2" type="ORF">DCC35_01300</name>
</gene>
<evidence type="ECO:0000313" key="2">
    <source>
        <dbReference type="EMBL" id="QCK13483.1"/>
    </source>
</evidence>
<dbReference type="AlphaFoldDB" id="A0A4D7JE71"/>
<organism evidence="2 3">
    <name type="scientific">Mangrovivirga cuniculi</name>
    <dbReference type="NCBI Taxonomy" id="2715131"/>
    <lineage>
        <taxon>Bacteria</taxon>
        <taxon>Pseudomonadati</taxon>
        <taxon>Bacteroidota</taxon>
        <taxon>Cytophagia</taxon>
        <taxon>Cytophagales</taxon>
        <taxon>Mangrovivirgaceae</taxon>
        <taxon>Mangrovivirga</taxon>
    </lineage>
</organism>
<proteinExistence type="predicted"/>
<sequence>MITQISFLQDPWTVELIIKICLSLFLAILFLQSGLDKIFNYKDNADWLKGHFAESPISGLTPLMIPLITLLETAAGILSAIGVVMLVVSQSGTFAFIGALLSTISIISLFFGQRLAKDYEGAATLTGYFLICIVTMFMFI</sequence>
<protein>
    <submittedName>
        <fullName evidence="2">DoxX family protein</fullName>
    </submittedName>
</protein>
<evidence type="ECO:0000256" key="1">
    <source>
        <dbReference type="SAM" id="Phobius"/>
    </source>
</evidence>
<keyword evidence="3" id="KW-1185">Reference proteome</keyword>
<accession>A0A4D7JE71</accession>
<reference evidence="2 3" key="1">
    <citation type="submission" date="2018-04" db="EMBL/GenBank/DDBJ databases">
        <title>Complete genome uncultured novel isolate.</title>
        <authorList>
            <person name="Merlino G."/>
        </authorList>
    </citation>
    <scope>NUCLEOTIDE SEQUENCE [LARGE SCALE GENOMIC DNA]</scope>
    <source>
        <strain evidence="3">R1DC9</strain>
    </source>
</reference>
<keyword evidence="1" id="KW-0472">Membrane</keyword>
<name>A0A4D7JE71_9BACT</name>
<feature type="transmembrane region" description="Helical" evidence="1">
    <location>
        <begin position="12"/>
        <end position="31"/>
    </location>
</feature>
<dbReference type="RefSeq" id="WP_137089078.1">
    <property type="nucleotide sequence ID" value="NZ_CP028923.1"/>
</dbReference>
<feature type="transmembrane region" description="Helical" evidence="1">
    <location>
        <begin position="94"/>
        <end position="112"/>
    </location>
</feature>